<reference evidence="1 2" key="1">
    <citation type="submission" date="2016-10" db="EMBL/GenBank/DDBJ databases">
        <authorList>
            <person name="Varghese N."/>
            <person name="Submissions S."/>
        </authorList>
    </citation>
    <scope>NUCLEOTIDE SEQUENCE [LARGE SCALE GENOMIC DNA]</scope>
    <source>
        <strain evidence="1 2">DSM 18839</strain>
    </source>
</reference>
<dbReference type="Proteomes" id="UP000198615">
    <property type="component" value="Unassembled WGS sequence"/>
</dbReference>
<keyword evidence="2" id="KW-1185">Reference proteome</keyword>
<dbReference type="AlphaFoldDB" id="A0A8G2BJK1"/>
<name>A0A8G2BJK1_9PROT</name>
<gene>
    <name evidence="1" type="ORF">SAMN05660686_03257</name>
</gene>
<sequence length="320" mass="36775">MAVAGASVETSDKLDPNTHFVFQHRVFQLPDTRFELSGRDRSPVMHVKLGDIDAVIPIDDVSSEFGISPDSPDGKLLVIAANSLKFVKDIRPGDSIPSELLDGTASWRVEDHHRELAKNRLMVQVATWLTGDESVVLDMTELRRMSTDSNMQQKVRDGISKIAESLGLGAGRRDEVLDMIDRFARELCYIEALRDRYNSARGIAVKLNKVGRLYKEDKHFYEEVNRAGILMRPAMQGFMSLFEQVDAQTSEIMVVLKSYDAMVKYVREIRDELHQRLIIWDQAIKMWNVPVEKKHDRLRDAVRETYRFVAFHFPQTHDWV</sequence>
<protein>
    <submittedName>
        <fullName evidence="1">Uncharacterized protein</fullName>
    </submittedName>
</protein>
<dbReference type="EMBL" id="FNBW01000010">
    <property type="protein sequence ID" value="SDG07734.1"/>
    <property type="molecule type" value="Genomic_DNA"/>
</dbReference>
<organism evidence="1 2">
    <name type="scientific">Thalassobaculum litoreum DSM 18839</name>
    <dbReference type="NCBI Taxonomy" id="1123362"/>
    <lineage>
        <taxon>Bacteria</taxon>
        <taxon>Pseudomonadati</taxon>
        <taxon>Pseudomonadota</taxon>
        <taxon>Alphaproteobacteria</taxon>
        <taxon>Rhodospirillales</taxon>
        <taxon>Thalassobaculaceae</taxon>
        <taxon>Thalassobaculum</taxon>
    </lineage>
</organism>
<evidence type="ECO:0000313" key="2">
    <source>
        <dbReference type="Proteomes" id="UP000198615"/>
    </source>
</evidence>
<proteinExistence type="predicted"/>
<evidence type="ECO:0000313" key="1">
    <source>
        <dbReference type="EMBL" id="SDG07734.1"/>
    </source>
</evidence>
<accession>A0A8G2BJK1</accession>
<comment type="caution">
    <text evidence="1">The sequence shown here is derived from an EMBL/GenBank/DDBJ whole genome shotgun (WGS) entry which is preliminary data.</text>
</comment>